<dbReference type="GO" id="GO:0005886">
    <property type="term" value="C:plasma membrane"/>
    <property type="evidence" value="ECO:0007669"/>
    <property type="project" value="UniProtKB-SubCell"/>
</dbReference>
<keyword evidence="3" id="KW-1003">Cell membrane</keyword>
<dbReference type="InterPro" id="IPR000515">
    <property type="entry name" value="MetI-like"/>
</dbReference>
<keyword evidence="2 7" id="KW-0813">Transport</keyword>
<evidence type="ECO:0000313" key="10">
    <source>
        <dbReference type="EMBL" id="HJB10288.1"/>
    </source>
</evidence>
<reference evidence="10" key="1">
    <citation type="journal article" date="2021" name="PeerJ">
        <title>Extensive microbial diversity within the chicken gut microbiome revealed by metagenomics and culture.</title>
        <authorList>
            <person name="Gilroy R."/>
            <person name="Ravi A."/>
            <person name="Getino M."/>
            <person name="Pursley I."/>
            <person name="Horton D.L."/>
            <person name="Alikhan N.F."/>
            <person name="Baker D."/>
            <person name="Gharbi K."/>
            <person name="Hall N."/>
            <person name="Watson M."/>
            <person name="Adriaenssens E.M."/>
            <person name="Foster-Nyarko E."/>
            <person name="Jarju S."/>
            <person name="Secka A."/>
            <person name="Antonio M."/>
            <person name="Oren A."/>
            <person name="Chaudhuri R.R."/>
            <person name="La Ragione R."/>
            <person name="Hildebrand F."/>
            <person name="Pallen M.J."/>
        </authorList>
    </citation>
    <scope>NUCLEOTIDE SEQUENCE</scope>
    <source>
        <strain evidence="10">ChiHjej13B12-24818</strain>
    </source>
</reference>
<evidence type="ECO:0000259" key="9">
    <source>
        <dbReference type="PROSITE" id="PS50928"/>
    </source>
</evidence>
<dbReference type="PROSITE" id="PS50928">
    <property type="entry name" value="ABC_TM1"/>
    <property type="match status" value="1"/>
</dbReference>
<feature type="region of interest" description="Disordered" evidence="8">
    <location>
        <begin position="1"/>
        <end position="22"/>
    </location>
</feature>
<sequence length="309" mass="32942">MSTPTTTTRPGPGAGAPPAASALQRRRNGPFTRANLLSTITGGYVPLIVATLVMVLPLLWMIISSFKAPHEILSTELVVLPESPSVANYEAAWNSVPIPRFFLNSVIVTTIGSSIKVLLAIFTAYALVFVRFPFKRIIFVLILVALMVPPQVSILPNYVLIAGLGGVNTYWGIILPGLGTAFGTFLLRQFFLTIPTAMLEAAELDGAGHLRTLWSVVVPISIPTVATVALVTIVTEWNDYIWPLIITSEASRMTLPVGLTALQNSEGNTGAGWGILMAGTVLVIAPVLIVFAMLQRHIVSGLTQGSVTG</sequence>
<evidence type="ECO:0000256" key="6">
    <source>
        <dbReference type="ARBA" id="ARBA00023136"/>
    </source>
</evidence>
<proteinExistence type="inferred from homology"/>
<evidence type="ECO:0000256" key="8">
    <source>
        <dbReference type="SAM" id="MobiDB-lite"/>
    </source>
</evidence>
<evidence type="ECO:0000256" key="3">
    <source>
        <dbReference type="ARBA" id="ARBA00022475"/>
    </source>
</evidence>
<reference evidence="10" key="2">
    <citation type="submission" date="2021-04" db="EMBL/GenBank/DDBJ databases">
        <authorList>
            <person name="Gilroy R."/>
        </authorList>
    </citation>
    <scope>NUCLEOTIDE SEQUENCE</scope>
    <source>
        <strain evidence="10">ChiHjej13B12-24818</strain>
    </source>
</reference>
<keyword evidence="4 7" id="KW-0812">Transmembrane</keyword>
<evidence type="ECO:0000256" key="4">
    <source>
        <dbReference type="ARBA" id="ARBA00022692"/>
    </source>
</evidence>
<feature type="transmembrane region" description="Helical" evidence="7">
    <location>
        <begin position="101"/>
        <end position="130"/>
    </location>
</feature>
<keyword evidence="6 7" id="KW-0472">Membrane</keyword>
<dbReference type="EMBL" id="DWZH01000053">
    <property type="protein sequence ID" value="HJB10288.1"/>
    <property type="molecule type" value="Genomic_DNA"/>
</dbReference>
<dbReference type="CDD" id="cd06261">
    <property type="entry name" value="TM_PBP2"/>
    <property type="match status" value="1"/>
</dbReference>
<feature type="transmembrane region" description="Helical" evidence="7">
    <location>
        <begin position="212"/>
        <end position="234"/>
    </location>
</feature>
<comment type="similarity">
    <text evidence="7">Belongs to the binding-protein-dependent transport system permease family.</text>
</comment>
<organism evidence="10 11">
    <name type="scientific">Candidatus Brachybacterium merdavium</name>
    <dbReference type="NCBI Taxonomy" id="2838513"/>
    <lineage>
        <taxon>Bacteria</taxon>
        <taxon>Bacillati</taxon>
        <taxon>Actinomycetota</taxon>
        <taxon>Actinomycetes</taxon>
        <taxon>Micrococcales</taxon>
        <taxon>Dermabacteraceae</taxon>
        <taxon>Brachybacterium</taxon>
    </lineage>
</organism>
<name>A0A9D2LD07_9MICO</name>
<evidence type="ECO:0000256" key="1">
    <source>
        <dbReference type="ARBA" id="ARBA00004651"/>
    </source>
</evidence>
<evidence type="ECO:0000256" key="7">
    <source>
        <dbReference type="RuleBase" id="RU363032"/>
    </source>
</evidence>
<dbReference type="InterPro" id="IPR035906">
    <property type="entry name" value="MetI-like_sf"/>
</dbReference>
<comment type="caution">
    <text evidence="10">The sequence shown here is derived from an EMBL/GenBank/DDBJ whole genome shotgun (WGS) entry which is preliminary data.</text>
</comment>
<feature type="transmembrane region" description="Helical" evidence="7">
    <location>
        <begin position="170"/>
        <end position="191"/>
    </location>
</feature>
<feature type="transmembrane region" description="Helical" evidence="7">
    <location>
        <begin position="271"/>
        <end position="294"/>
    </location>
</feature>
<evidence type="ECO:0000313" key="11">
    <source>
        <dbReference type="Proteomes" id="UP000823823"/>
    </source>
</evidence>
<evidence type="ECO:0000256" key="5">
    <source>
        <dbReference type="ARBA" id="ARBA00022989"/>
    </source>
</evidence>
<feature type="transmembrane region" description="Helical" evidence="7">
    <location>
        <begin position="137"/>
        <end position="158"/>
    </location>
</feature>
<dbReference type="PANTHER" id="PTHR43744">
    <property type="entry name" value="ABC TRANSPORTER PERMEASE PROTEIN MG189-RELATED-RELATED"/>
    <property type="match status" value="1"/>
</dbReference>
<accession>A0A9D2LD07</accession>
<dbReference type="Gene3D" id="1.10.3720.10">
    <property type="entry name" value="MetI-like"/>
    <property type="match status" value="1"/>
</dbReference>
<evidence type="ECO:0000256" key="2">
    <source>
        <dbReference type="ARBA" id="ARBA00022448"/>
    </source>
</evidence>
<dbReference type="SUPFAM" id="SSF161098">
    <property type="entry name" value="MetI-like"/>
    <property type="match status" value="1"/>
</dbReference>
<dbReference type="Proteomes" id="UP000823823">
    <property type="component" value="Unassembled WGS sequence"/>
</dbReference>
<protein>
    <submittedName>
        <fullName evidence="10">Carbohydrate ABC transporter permease</fullName>
    </submittedName>
</protein>
<dbReference type="Pfam" id="PF00528">
    <property type="entry name" value="BPD_transp_1"/>
    <property type="match status" value="1"/>
</dbReference>
<dbReference type="AlphaFoldDB" id="A0A9D2LD07"/>
<gene>
    <name evidence="10" type="ORF">H9786_07120</name>
</gene>
<keyword evidence="5 7" id="KW-1133">Transmembrane helix</keyword>
<dbReference type="PANTHER" id="PTHR43744:SF13">
    <property type="entry name" value="SN-GLYCEROL-3-PHOSPHATE TRANSPORT INTEGRAL MEMBRANE PROTEIN ABC TRANSPORTER UGPE-RELATED"/>
    <property type="match status" value="1"/>
</dbReference>
<dbReference type="GO" id="GO:0055085">
    <property type="term" value="P:transmembrane transport"/>
    <property type="evidence" value="ECO:0007669"/>
    <property type="project" value="InterPro"/>
</dbReference>
<comment type="subcellular location">
    <subcellularLocation>
        <location evidence="1 7">Cell membrane</location>
        <topology evidence="1 7">Multi-pass membrane protein</topology>
    </subcellularLocation>
</comment>
<feature type="domain" description="ABC transmembrane type-1" evidence="9">
    <location>
        <begin position="102"/>
        <end position="294"/>
    </location>
</feature>
<feature type="transmembrane region" description="Helical" evidence="7">
    <location>
        <begin position="34"/>
        <end position="63"/>
    </location>
</feature>